<dbReference type="EMBL" id="CM044701">
    <property type="protein sequence ID" value="KAI5681964.1"/>
    <property type="molecule type" value="Genomic_DNA"/>
</dbReference>
<accession>A0ACC0CAH4</accession>
<keyword evidence="2" id="KW-1185">Reference proteome</keyword>
<gene>
    <name evidence="1" type="ORF">M9H77_03192</name>
</gene>
<sequence length="185" mass="20570">MRYPSHRRIKEEKLELSDKAQWLCIILINNAQAVEAGHYALSASTALTQSPHFLSFSSVAAASSLSFFFFPLPCCSDFAIVPAVLYTVAAAAAYFTLPFLPLPPPLFPDGRSASACASGPIVTNVLSRQHEHRSGLIWSRDRETYYIDFQCRHFGRNLFQCYSAAPRRFVEIIDRTGLGGVFRCG</sequence>
<reference evidence="2" key="1">
    <citation type="journal article" date="2023" name="Nat. Plants">
        <title>Single-cell RNA sequencing provides a high-resolution roadmap for understanding the multicellular compartmentation of specialized metabolism.</title>
        <authorList>
            <person name="Sun S."/>
            <person name="Shen X."/>
            <person name="Li Y."/>
            <person name="Li Y."/>
            <person name="Wang S."/>
            <person name="Li R."/>
            <person name="Zhang H."/>
            <person name="Shen G."/>
            <person name="Guo B."/>
            <person name="Wei J."/>
            <person name="Xu J."/>
            <person name="St-Pierre B."/>
            <person name="Chen S."/>
            <person name="Sun C."/>
        </authorList>
    </citation>
    <scope>NUCLEOTIDE SEQUENCE [LARGE SCALE GENOMIC DNA]</scope>
</reference>
<comment type="caution">
    <text evidence="1">The sequence shown here is derived from an EMBL/GenBank/DDBJ whole genome shotgun (WGS) entry which is preliminary data.</text>
</comment>
<dbReference type="Proteomes" id="UP001060085">
    <property type="component" value="Linkage Group LG01"/>
</dbReference>
<proteinExistence type="predicted"/>
<protein>
    <submittedName>
        <fullName evidence="1">Uncharacterized protein</fullName>
    </submittedName>
</protein>
<evidence type="ECO:0000313" key="1">
    <source>
        <dbReference type="EMBL" id="KAI5681964.1"/>
    </source>
</evidence>
<organism evidence="1 2">
    <name type="scientific">Catharanthus roseus</name>
    <name type="common">Madagascar periwinkle</name>
    <name type="synonym">Vinca rosea</name>
    <dbReference type="NCBI Taxonomy" id="4058"/>
    <lineage>
        <taxon>Eukaryota</taxon>
        <taxon>Viridiplantae</taxon>
        <taxon>Streptophyta</taxon>
        <taxon>Embryophyta</taxon>
        <taxon>Tracheophyta</taxon>
        <taxon>Spermatophyta</taxon>
        <taxon>Magnoliopsida</taxon>
        <taxon>eudicotyledons</taxon>
        <taxon>Gunneridae</taxon>
        <taxon>Pentapetalae</taxon>
        <taxon>asterids</taxon>
        <taxon>lamiids</taxon>
        <taxon>Gentianales</taxon>
        <taxon>Apocynaceae</taxon>
        <taxon>Rauvolfioideae</taxon>
        <taxon>Vinceae</taxon>
        <taxon>Catharanthinae</taxon>
        <taxon>Catharanthus</taxon>
    </lineage>
</organism>
<evidence type="ECO:0000313" key="2">
    <source>
        <dbReference type="Proteomes" id="UP001060085"/>
    </source>
</evidence>
<name>A0ACC0CAH4_CATRO</name>